<dbReference type="SUPFAM" id="SSF82171">
    <property type="entry name" value="DPP6 N-terminal domain-like"/>
    <property type="match status" value="1"/>
</dbReference>
<gene>
    <name evidence="2" type="ORF">Metlim_0918</name>
</gene>
<dbReference type="PANTHER" id="PTHR36842">
    <property type="entry name" value="PROTEIN TOLB HOMOLOG"/>
    <property type="match status" value="1"/>
</dbReference>
<keyword evidence="1" id="KW-0472">Membrane</keyword>
<dbReference type="STRING" id="937775.Metlim_0918"/>
<name>H1YYE2_9EURY</name>
<dbReference type="Proteomes" id="UP000005741">
    <property type="component" value="Chromosome"/>
</dbReference>
<keyword evidence="1" id="KW-1133">Transmembrane helix</keyword>
<feature type="transmembrane region" description="Helical" evidence="1">
    <location>
        <begin position="373"/>
        <end position="393"/>
    </location>
</feature>
<proteinExistence type="predicted"/>
<dbReference type="InParanoid" id="H1YYE2"/>
<dbReference type="OrthoDB" id="146042at2157"/>
<protein>
    <submittedName>
        <fullName evidence="2">Uncharacterized protein</fullName>
    </submittedName>
</protein>
<dbReference type="EMBL" id="CM001436">
    <property type="protein sequence ID" value="EHQ35040.1"/>
    <property type="molecule type" value="Genomic_DNA"/>
</dbReference>
<reference evidence="2 3" key="1">
    <citation type="submission" date="2011-10" db="EMBL/GenBank/DDBJ databases">
        <title>The Improved High-Quality Draft genome of Methanoplanus limicola DSM 2279.</title>
        <authorList>
            <consortium name="US DOE Joint Genome Institute (JGI-PGF)"/>
            <person name="Lucas S."/>
            <person name="Copeland A."/>
            <person name="Lapidus A."/>
            <person name="Glavina del Rio T."/>
            <person name="Dalin E."/>
            <person name="Tice H."/>
            <person name="Bruce D."/>
            <person name="Goodwin L."/>
            <person name="Pitluck S."/>
            <person name="Peters L."/>
            <person name="Mikhailova N."/>
            <person name="Lu M."/>
            <person name="Kyrpides N."/>
            <person name="Mavromatis K."/>
            <person name="Ivanova N."/>
            <person name="Markowitz V."/>
            <person name="Cheng J.-F."/>
            <person name="Hugenholtz P."/>
            <person name="Woyke T."/>
            <person name="Wu D."/>
            <person name="Wirth R."/>
            <person name="Brambilla E.-M."/>
            <person name="Klenk H.-P."/>
            <person name="Eisen J.A."/>
        </authorList>
    </citation>
    <scope>NUCLEOTIDE SEQUENCE [LARGE SCALE GENOMIC DNA]</scope>
    <source>
        <strain evidence="2 3">DSM 2279</strain>
    </source>
</reference>
<keyword evidence="3" id="KW-1185">Reference proteome</keyword>
<dbReference type="AlphaFoldDB" id="H1YYE2"/>
<evidence type="ECO:0000256" key="1">
    <source>
        <dbReference type="SAM" id="Phobius"/>
    </source>
</evidence>
<dbReference type="HOGENOM" id="CLU_690045_0_0_2"/>
<accession>H1YYE2</accession>
<evidence type="ECO:0000313" key="3">
    <source>
        <dbReference type="Proteomes" id="UP000005741"/>
    </source>
</evidence>
<dbReference type="RefSeq" id="WP_004076771.1">
    <property type="nucleotide sequence ID" value="NZ_CM001436.1"/>
</dbReference>
<evidence type="ECO:0000313" key="2">
    <source>
        <dbReference type="EMBL" id="EHQ35040.1"/>
    </source>
</evidence>
<organism evidence="2 3">
    <name type="scientific">Methanoplanus limicola DSM 2279</name>
    <dbReference type="NCBI Taxonomy" id="937775"/>
    <lineage>
        <taxon>Archaea</taxon>
        <taxon>Methanobacteriati</taxon>
        <taxon>Methanobacteriota</taxon>
        <taxon>Stenosarchaea group</taxon>
        <taxon>Methanomicrobia</taxon>
        <taxon>Methanomicrobiales</taxon>
        <taxon>Methanomicrobiaceae</taxon>
        <taxon>Methanoplanus</taxon>
    </lineage>
</organism>
<keyword evidence="1" id="KW-0812">Transmembrane</keyword>
<dbReference type="PANTHER" id="PTHR36842:SF1">
    <property type="entry name" value="PROTEIN TOLB"/>
    <property type="match status" value="1"/>
</dbReference>
<sequence>MNKVLTGFRYAAILIAVLIIIIPASAEMVWENTVIPVENGSFTGGDISGNNIIFLKSEGMNLKLNRICLYSTEEEKVRIIGTPSLNMTVTGYGISGNYAVWFEEDGSIFDTNESLTKPNTVFLANLENNTTKALNLSPTAKWPKISGDRIFWSEDDENSYYDIANIYDIRTEESTPIPEIKSIDSAGVIFESGNIAYQDLKGDLCIYNPESKENITVFVTEHSNISNSGVQYFDMAGDYVIYIKSKIVFEGTDKGSYDEPWIYEISTGKSSLISPLTGEFTDSLTKDEKKATITSPFTDGKRVGFGLIKSESESAIILIDPVAGNSSVIRADDSVSGIKIDGSRMIWGRSIFPSFDQALIYAREKEERTESTAAPGFTVIAGITGALLSVLILNRRKGL</sequence>